<protein>
    <submittedName>
        <fullName evidence="1">Uncharacterized protein</fullName>
    </submittedName>
</protein>
<name>A0A433UNX4_9CYAN</name>
<evidence type="ECO:0000313" key="2">
    <source>
        <dbReference type="Proteomes" id="UP000271624"/>
    </source>
</evidence>
<keyword evidence="2" id="KW-1185">Reference proteome</keyword>
<reference evidence="1" key="2">
    <citation type="journal article" date="2019" name="Genome Biol. Evol.">
        <title>Day and night: Metabolic profiles and evolutionary relationships of six axenic non-marine cyanobacteria.</title>
        <authorList>
            <person name="Will S.E."/>
            <person name="Henke P."/>
            <person name="Boedeker C."/>
            <person name="Huang S."/>
            <person name="Brinkmann H."/>
            <person name="Rohde M."/>
            <person name="Jarek M."/>
            <person name="Friedl T."/>
            <person name="Seufert S."/>
            <person name="Schumacher M."/>
            <person name="Overmann J."/>
            <person name="Neumann-Schaal M."/>
            <person name="Petersen J."/>
        </authorList>
    </citation>
    <scope>NUCLEOTIDE SEQUENCE [LARGE SCALE GENOMIC DNA]</scope>
    <source>
        <strain evidence="1">PCC 7102</strain>
    </source>
</reference>
<reference evidence="1" key="1">
    <citation type="submission" date="2018-12" db="EMBL/GenBank/DDBJ databases">
        <authorList>
            <person name="Will S."/>
            <person name="Neumann-Schaal M."/>
            <person name="Henke P."/>
        </authorList>
    </citation>
    <scope>NUCLEOTIDE SEQUENCE</scope>
    <source>
        <strain evidence="1">PCC 7102</strain>
    </source>
</reference>
<dbReference type="AlphaFoldDB" id="A0A433UNX4"/>
<evidence type="ECO:0000313" key="1">
    <source>
        <dbReference type="EMBL" id="RUS95554.1"/>
    </source>
</evidence>
<sequence>MDSAKAYQKCLKRLTWATESLKLEISQSKLEHITDLIVQPMTGPWRFFHTPQHIFEVGGSKDPIEVLAALFHDLVYVQVDWSIHFNVGYYISPFTKEINGHLTIRSQSDLPADTIFEIVTSVFGFVPGQVLNPYAGQNEFLSALVAAKVLEPFAGAPLLMQIVACIEATIPFRSACEKGLTASEQLLERLKFTTQKFYLLVTDAELCETIKRGVRVANRDVSSFAHPSAARFLANTWNLLPETNHNLSATGAYTVADYRLAIQKMEGFMASLKPEVIFRCFQDEPRRHTYNIFEYYAKRNIEIAQLYLKAKLVTIALIEAISFTIGLDIPLVIMMGEVPLRGFTFMRLEHFLPEVANPYEIKNNIEQEVWNLLKFGRAKSNYSDLQHSPIATFIVKLIGFNGIQNQCDLAKQFFLGNISSEEFIASFENALAEKIIYALQELFESRKIAVSHCYKFTSNRKTQHH</sequence>
<proteinExistence type="predicted"/>
<dbReference type="OrthoDB" id="5484018at2"/>
<accession>A0A433UNX4</accession>
<dbReference type="Proteomes" id="UP000271624">
    <property type="component" value="Unassembled WGS sequence"/>
</dbReference>
<organism evidence="1 2">
    <name type="scientific">Dulcicalothrix desertica PCC 7102</name>
    <dbReference type="NCBI Taxonomy" id="232991"/>
    <lineage>
        <taxon>Bacteria</taxon>
        <taxon>Bacillati</taxon>
        <taxon>Cyanobacteriota</taxon>
        <taxon>Cyanophyceae</taxon>
        <taxon>Nostocales</taxon>
        <taxon>Calotrichaceae</taxon>
        <taxon>Dulcicalothrix</taxon>
    </lineage>
</organism>
<dbReference type="RefSeq" id="WP_127086987.1">
    <property type="nucleotide sequence ID" value="NZ_RSCL01000041.1"/>
</dbReference>
<gene>
    <name evidence="1" type="ORF">DSM106972_090300</name>
</gene>
<comment type="caution">
    <text evidence="1">The sequence shown here is derived from an EMBL/GenBank/DDBJ whole genome shotgun (WGS) entry which is preliminary data.</text>
</comment>
<dbReference type="EMBL" id="RSCL01000041">
    <property type="protein sequence ID" value="RUS95554.1"/>
    <property type="molecule type" value="Genomic_DNA"/>
</dbReference>